<dbReference type="Proteomes" id="UP000076563">
    <property type="component" value="Unassembled WGS sequence"/>
</dbReference>
<dbReference type="EMBL" id="LQRA01000093">
    <property type="protein sequence ID" value="KZE73390.1"/>
    <property type="molecule type" value="Genomic_DNA"/>
</dbReference>
<sequence length="60" mass="6887">MLIAQALLFLLPLELGPMPAQQLRNALVPVHPTRCHLLLQKCVKIYIKMEKFPSDICTMR</sequence>
<proteinExistence type="predicted"/>
<comment type="caution">
    <text evidence="1">The sequence shown here is derived from an EMBL/GenBank/DDBJ whole genome shotgun (WGS) entry which is preliminary data.</text>
</comment>
<name>A0A163UJ01_9BACL</name>
<evidence type="ECO:0000313" key="2">
    <source>
        <dbReference type="Proteomes" id="UP000076563"/>
    </source>
</evidence>
<accession>A0A163UJ01</accession>
<gene>
    <name evidence="1" type="ORF">AV654_32450</name>
</gene>
<evidence type="ECO:0000313" key="1">
    <source>
        <dbReference type="EMBL" id="KZE73390.1"/>
    </source>
</evidence>
<reference evidence="2" key="1">
    <citation type="submission" date="2016-01" db="EMBL/GenBank/DDBJ databases">
        <title>Draft genome of Chromobacterium sp. F49.</title>
        <authorList>
            <person name="Hong K.W."/>
        </authorList>
    </citation>
    <scope>NUCLEOTIDE SEQUENCE [LARGE SCALE GENOMIC DNA]</scope>
    <source>
        <strain evidence="2">M63</strain>
    </source>
</reference>
<keyword evidence="2" id="KW-1185">Reference proteome</keyword>
<protein>
    <submittedName>
        <fullName evidence="1">Uncharacterized protein</fullName>
    </submittedName>
</protein>
<organism evidence="1 2">
    <name type="scientific">Paenibacillus elgii</name>
    <dbReference type="NCBI Taxonomy" id="189691"/>
    <lineage>
        <taxon>Bacteria</taxon>
        <taxon>Bacillati</taxon>
        <taxon>Bacillota</taxon>
        <taxon>Bacilli</taxon>
        <taxon>Bacillales</taxon>
        <taxon>Paenibacillaceae</taxon>
        <taxon>Paenibacillus</taxon>
    </lineage>
</organism>
<dbReference type="AlphaFoldDB" id="A0A163UJ01"/>